<evidence type="ECO:0000256" key="6">
    <source>
        <dbReference type="ARBA" id="ARBA00022777"/>
    </source>
</evidence>
<evidence type="ECO:0000259" key="14">
    <source>
        <dbReference type="Pfam" id="PF03727"/>
    </source>
</evidence>
<dbReference type="Gene3D" id="3.30.420.40">
    <property type="match status" value="1"/>
</dbReference>
<feature type="domain" description="Hexokinase N-terminal" evidence="13">
    <location>
        <begin position="36"/>
        <end position="227"/>
    </location>
</feature>
<comment type="catalytic activity">
    <reaction evidence="11">
        <text>D-glucose + ATP = D-glucose 6-phosphate + ADP + H(+)</text>
        <dbReference type="Rhea" id="RHEA:17825"/>
        <dbReference type="ChEBI" id="CHEBI:4167"/>
        <dbReference type="ChEBI" id="CHEBI:15378"/>
        <dbReference type="ChEBI" id="CHEBI:30616"/>
        <dbReference type="ChEBI" id="CHEBI:61548"/>
        <dbReference type="ChEBI" id="CHEBI:456216"/>
        <dbReference type="EC" id="2.7.1.1"/>
    </reaction>
    <physiologicalReaction direction="left-to-right" evidence="11">
        <dbReference type="Rhea" id="RHEA:17826"/>
    </physiologicalReaction>
</comment>
<evidence type="ECO:0000256" key="4">
    <source>
        <dbReference type="ARBA" id="ARBA00022679"/>
    </source>
</evidence>
<dbReference type="Pfam" id="PF00349">
    <property type="entry name" value="Hexokinase_1"/>
    <property type="match status" value="1"/>
</dbReference>
<dbReference type="EnsemblMetazoa" id="SMAR010170-RA">
    <property type="protein sequence ID" value="SMAR010170-PA"/>
    <property type="gene ID" value="SMAR010170"/>
</dbReference>
<dbReference type="GO" id="GO:0005739">
    <property type="term" value="C:mitochondrion"/>
    <property type="evidence" value="ECO:0007669"/>
    <property type="project" value="TreeGrafter"/>
</dbReference>
<dbReference type="InterPro" id="IPR043129">
    <property type="entry name" value="ATPase_NBD"/>
</dbReference>
<dbReference type="PROSITE" id="PS51748">
    <property type="entry name" value="HEXOKINASE_2"/>
    <property type="match status" value="1"/>
</dbReference>
<dbReference type="InterPro" id="IPR022673">
    <property type="entry name" value="Hexokinase_C"/>
</dbReference>
<dbReference type="PhylomeDB" id="T1J8Y0"/>
<name>T1J8Y0_STRMM</name>
<dbReference type="Pfam" id="PF03727">
    <property type="entry name" value="Hexokinase_2"/>
    <property type="match status" value="1"/>
</dbReference>
<feature type="domain" description="Hexokinase C-terminal" evidence="14">
    <location>
        <begin position="237"/>
        <end position="473"/>
    </location>
</feature>
<dbReference type="GO" id="GO:0005524">
    <property type="term" value="F:ATP binding"/>
    <property type="evidence" value="ECO:0007669"/>
    <property type="project" value="UniProtKB-UniRule"/>
</dbReference>
<dbReference type="GO" id="GO:0005536">
    <property type="term" value="F:D-glucose binding"/>
    <property type="evidence" value="ECO:0007669"/>
    <property type="project" value="InterPro"/>
</dbReference>
<dbReference type="PANTHER" id="PTHR19443">
    <property type="entry name" value="HEXOKINASE"/>
    <property type="match status" value="1"/>
</dbReference>
<evidence type="ECO:0000256" key="7">
    <source>
        <dbReference type="ARBA" id="ARBA00022840"/>
    </source>
</evidence>
<organism evidence="15 16">
    <name type="scientific">Strigamia maritima</name>
    <name type="common">European centipede</name>
    <name type="synonym">Geophilus maritimus</name>
    <dbReference type="NCBI Taxonomy" id="126957"/>
    <lineage>
        <taxon>Eukaryota</taxon>
        <taxon>Metazoa</taxon>
        <taxon>Ecdysozoa</taxon>
        <taxon>Arthropoda</taxon>
        <taxon>Myriapoda</taxon>
        <taxon>Chilopoda</taxon>
        <taxon>Pleurostigmophora</taxon>
        <taxon>Geophilomorpha</taxon>
        <taxon>Linotaeniidae</taxon>
        <taxon>Strigamia</taxon>
    </lineage>
</organism>
<evidence type="ECO:0000256" key="10">
    <source>
        <dbReference type="ARBA" id="ARBA00047905"/>
    </source>
</evidence>
<comment type="pathway">
    <text evidence="2">Carbohydrate metabolism; hexose metabolism.</text>
</comment>
<keyword evidence="4 12" id="KW-0808">Transferase</keyword>
<dbReference type="EMBL" id="JH431968">
    <property type="status" value="NOT_ANNOTATED_CDS"/>
    <property type="molecule type" value="Genomic_DNA"/>
</dbReference>
<dbReference type="InterPro" id="IPR022672">
    <property type="entry name" value="Hexokinase_N"/>
</dbReference>
<evidence type="ECO:0000256" key="9">
    <source>
        <dbReference type="ARBA" id="ARBA00044613"/>
    </source>
</evidence>
<keyword evidence="8 12" id="KW-0324">Glycolysis</keyword>
<dbReference type="GO" id="GO:0006006">
    <property type="term" value="P:glucose metabolic process"/>
    <property type="evidence" value="ECO:0007669"/>
    <property type="project" value="TreeGrafter"/>
</dbReference>
<keyword evidence="7 12" id="KW-0067">ATP-binding</keyword>
<proteinExistence type="inferred from homology"/>
<dbReference type="HOGENOM" id="CLU_014393_5_3_1"/>
<comment type="catalytic activity">
    <reaction evidence="10">
        <text>D-fructose + ATP = D-fructose 6-phosphate + ADP + H(+)</text>
        <dbReference type="Rhea" id="RHEA:16125"/>
        <dbReference type="ChEBI" id="CHEBI:15378"/>
        <dbReference type="ChEBI" id="CHEBI:30616"/>
        <dbReference type="ChEBI" id="CHEBI:37721"/>
        <dbReference type="ChEBI" id="CHEBI:61527"/>
        <dbReference type="ChEBI" id="CHEBI:456216"/>
        <dbReference type="EC" id="2.7.1.1"/>
    </reaction>
    <physiologicalReaction direction="left-to-right" evidence="10">
        <dbReference type="Rhea" id="RHEA:16126"/>
    </physiologicalReaction>
</comment>
<dbReference type="SUPFAM" id="SSF53067">
    <property type="entry name" value="Actin-like ATPase domain"/>
    <property type="match status" value="2"/>
</dbReference>
<dbReference type="GO" id="GO:0005829">
    <property type="term" value="C:cytosol"/>
    <property type="evidence" value="ECO:0007669"/>
    <property type="project" value="TreeGrafter"/>
</dbReference>
<dbReference type="GO" id="GO:0001678">
    <property type="term" value="P:intracellular glucose homeostasis"/>
    <property type="evidence" value="ECO:0007669"/>
    <property type="project" value="InterPro"/>
</dbReference>
<keyword evidence="16" id="KW-1185">Reference proteome</keyword>
<evidence type="ECO:0000256" key="2">
    <source>
        <dbReference type="ARBA" id="ARBA00005028"/>
    </source>
</evidence>
<evidence type="ECO:0000256" key="3">
    <source>
        <dbReference type="ARBA" id="ARBA00009225"/>
    </source>
</evidence>
<evidence type="ECO:0000256" key="12">
    <source>
        <dbReference type="RuleBase" id="RU362007"/>
    </source>
</evidence>
<evidence type="ECO:0000313" key="16">
    <source>
        <dbReference type="Proteomes" id="UP000014500"/>
    </source>
</evidence>
<dbReference type="STRING" id="126957.T1J8Y0"/>
<keyword evidence="6 12" id="KW-0418">Kinase</keyword>
<dbReference type="Proteomes" id="UP000014500">
    <property type="component" value="Unassembled WGS sequence"/>
</dbReference>
<comment type="catalytic activity">
    <reaction evidence="9">
        <text>a D-hexose + ATP = a D-hexose 6-phosphate + ADP + H(+)</text>
        <dbReference type="Rhea" id="RHEA:22740"/>
        <dbReference type="ChEBI" id="CHEBI:4194"/>
        <dbReference type="ChEBI" id="CHEBI:15378"/>
        <dbReference type="ChEBI" id="CHEBI:30616"/>
        <dbReference type="ChEBI" id="CHEBI:229467"/>
        <dbReference type="ChEBI" id="CHEBI:456216"/>
        <dbReference type="EC" id="2.7.1.1"/>
    </reaction>
    <physiologicalReaction direction="left-to-right" evidence="9">
        <dbReference type="Rhea" id="RHEA:22741"/>
    </physiologicalReaction>
</comment>
<dbReference type="AlphaFoldDB" id="T1J8Y0"/>
<keyword evidence="5 12" id="KW-0547">Nucleotide-binding</keyword>
<accession>T1J8Y0</accession>
<evidence type="ECO:0000256" key="11">
    <source>
        <dbReference type="ARBA" id="ARBA00048160"/>
    </source>
</evidence>
<reference evidence="16" key="1">
    <citation type="submission" date="2011-05" db="EMBL/GenBank/DDBJ databases">
        <authorList>
            <person name="Richards S.R."/>
            <person name="Qu J."/>
            <person name="Jiang H."/>
            <person name="Jhangiani S.N."/>
            <person name="Agravi P."/>
            <person name="Goodspeed R."/>
            <person name="Gross S."/>
            <person name="Mandapat C."/>
            <person name="Jackson L."/>
            <person name="Mathew T."/>
            <person name="Pu L."/>
            <person name="Thornton R."/>
            <person name="Saada N."/>
            <person name="Wilczek-Boney K.B."/>
            <person name="Lee S."/>
            <person name="Kovar C."/>
            <person name="Wu Y."/>
            <person name="Scherer S.E."/>
            <person name="Worley K.C."/>
            <person name="Muzny D.M."/>
            <person name="Gibbs R."/>
        </authorList>
    </citation>
    <scope>NUCLEOTIDE SEQUENCE</scope>
    <source>
        <strain evidence="16">Brora</strain>
    </source>
</reference>
<dbReference type="eggNOG" id="KOG1369">
    <property type="taxonomic scope" value="Eukaryota"/>
</dbReference>
<dbReference type="UniPathway" id="UPA00109">
    <property type="reaction ID" value="UER00180"/>
</dbReference>
<evidence type="ECO:0000256" key="8">
    <source>
        <dbReference type="ARBA" id="ARBA00023152"/>
    </source>
</evidence>
<dbReference type="GO" id="GO:0004340">
    <property type="term" value="F:glucokinase activity"/>
    <property type="evidence" value="ECO:0007669"/>
    <property type="project" value="TreeGrafter"/>
</dbReference>
<evidence type="ECO:0000259" key="13">
    <source>
        <dbReference type="Pfam" id="PF00349"/>
    </source>
</evidence>
<comment type="pathway">
    <text evidence="1">Carbohydrate degradation; glycolysis; D-glyceraldehyde 3-phosphate and glycerone phosphate from D-glucose: step 1/4.</text>
</comment>
<dbReference type="PANTHER" id="PTHR19443:SF54">
    <property type="entry name" value="PHOSPHOTRANSFERASE"/>
    <property type="match status" value="1"/>
</dbReference>
<evidence type="ECO:0000256" key="5">
    <source>
        <dbReference type="ARBA" id="ARBA00022741"/>
    </source>
</evidence>
<dbReference type="UniPathway" id="UPA00242"/>
<dbReference type="Gene3D" id="3.40.367.20">
    <property type="match status" value="1"/>
</dbReference>
<dbReference type="OMA" id="LITHAIC"/>
<comment type="similarity">
    <text evidence="3 12">Belongs to the hexokinase family.</text>
</comment>
<dbReference type="EC" id="2.7.1.-" evidence="12"/>
<reference evidence="15" key="2">
    <citation type="submission" date="2015-02" db="UniProtKB">
        <authorList>
            <consortium name="EnsemblMetazoa"/>
        </authorList>
    </citation>
    <scope>IDENTIFICATION</scope>
</reference>
<dbReference type="PRINTS" id="PR00475">
    <property type="entry name" value="HEXOKINASE"/>
</dbReference>
<evidence type="ECO:0000313" key="15">
    <source>
        <dbReference type="EnsemblMetazoa" id="SMAR010170-PA"/>
    </source>
</evidence>
<dbReference type="InterPro" id="IPR001312">
    <property type="entry name" value="Hexokinase"/>
</dbReference>
<dbReference type="FunFam" id="3.30.420.40:FF:000805">
    <property type="entry name" value="Hexokinase-2"/>
    <property type="match status" value="1"/>
</dbReference>
<dbReference type="GO" id="GO:0008865">
    <property type="term" value="F:fructokinase activity"/>
    <property type="evidence" value="ECO:0007669"/>
    <property type="project" value="TreeGrafter"/>
</dbReference>
<protein>
    <recommendedName>
        <fullName evidence="12">Phosphotransferase</fullName>
        <ecNumber evidence="12">2.7.1.-</ecNumber>
    </recommendedName>
</protein>
<dbReference type="GO" id="GO:0006096">
    <property type="term" value="P:glycolytic process"/>
    <property type="evidence" value="ECO:0007669"/>
    <property type="project" value="UniProtKB-UniPathway"/>
</dbReference>
<sequence length="481" mass="53834">MTHPHFPLKAVYFDLIPKEKLKFNFHLSDKQKQNKVEEVIKPFVLTEETYERVAEAFDEQMTLGLMKNPTKKSSFYMLNTFISQFTNGAEEGQYLAIDLGASNLRVNLVKMEDGKIVAAESQHYPLTTQIQQGSGTQLFDYLADCIKDLLEKFNLTEIETPLGFTFSFAMDQKSLDVAYLISWGLSFNCSGVVGKDVVQMLNTSLRKKDVKVQVSAILNDMTGVLVHGIHLDPRTVIGTGIGSGTNCCYIEKASNVHCWNDDEMPTNQTDVVIDTECGAFGDNGALDFIKTEFDDFIDRTSLNPNKFVFEKYTSGNCLGELARLVFVKLIGNGVFFTGKNVKIFNQEEVFKSRMISECEKDFDGKNAEHTQNVLKELGLSDLASDDDIAIIRYVCAVITIRACRLLAINWANLIKRINRPDVTVAVDGSVYIKHPKFHSLITHAICDLLPKQKFRLMLAQDGSGKGAALVAAIVKRIKQNE</sequence>
<evidence type="ECO:0000256" key="1">
    <source>
        <dbReference type="ARBA" id="ARBA00004888"/>
    </source>
</evidence>